<feature type="domain" description="Penicillin-binding protein dimerisation" evidence="17">
    <location>
        <begin position="61"/>
        <end position="235"/>
    </location>
</feature>
<evidence type="ECO:0000256" key="7">
    <source>
        <dbReference type="ARBA" id="ARBA00022692"/>
    </source>
</evidence>
<keyword evidence="3 14" id="KW-1003">Cell membrane</keyword>
<dbReference type="Gene3D" id="3.90.1310.10">
    <property type="entry name" value="Penicillin-binding protein 2a (Domain 2)"/>
    <property type="match status" value="1"/>
</dbReference>
<feature type="domain" description="Penicillin-binding protein transpeptidase" evidence="16">
    <location>
        <begin position="273"/>
        <end position="611"/>
    </location>
</feature>
<dbReference type="HOGENOM" id="CLU_009289_1_2_4"/>
<dbReference type="GO" id="GO:0071972">
    <property type="term" value="F:peptidoglycan L,D-transpeptidase activity"/>
    <property type="evidence" value="ECO:0007669"/>
    <property type="project" value="TreeGrafter"/>
</dbReference>
<proteinExistence type="inferred from homology"/>
<comment type="similarity">
    <text evidence="14">Belongs to the transpeptidase family. MrdA subfamily.</text>
</comment>
<keyword evidence="10 14" id="KW-0573">Peptidoglycan synthesis</keyword>
<dbReference type="OrthoDB" id="9789078at2"/>
<evidence type="ECO:0000259" key="17">
    <source>
        <dbReference type="Pfam" id="PF03717"/>
    </source>
</evidence>
<dbReference type="PANTHER" id="PTHR30627:SF2">
    <property type="entry name" value="PEPTIDOGLYCAN D,D-TRANSPEPTIDASE MRDA"/>
    <property type="match status" value="1"/>
</dbReference>
<feature type="region of interest" description="Disordered" evidence="15">
    <location>
        <begin position="642"/>
        <end position="687"/>
    </location>
</feature>
<keyword evidence="5 14" id="KW-0121">Carboxypeptidase</keyword>
<comment type="caution">
    <text evidence="14">Lacks conserved residue(s) required for the propagation of feature annotation.</text>
</comment>
<keyword evidence="6 14" id="KW-0645">Protease</keyword>
<dbReference type="GO" id="GO:0008658">
    <property type="term" value="F:penicillin binding"/>
    <property type="evidence" value="ECO:0007669"/>
    <property type="project" value="InterPro"/>
</dbReference>
<dbReference type="Gene3D" id="3.40.710.10">
    <property type="entry name" value="DD-peptidase/beta-lactamase superfamily"/>
    <property type="match status" value="1"/>
</dbReference>
<keyword evidence="19" id="KW-1185">Reference proteome</keyword>
<reference key="1">
    <citation type="submission" date="2011-09" db="EMBL/GenBank/DDBJ databases">
        <title>Genomic characterization of the Taylorella genus.</title>
        <authorList>
            <person name="Hebert L."/>
            <person name="Moumen B."/>
            <person name="Pons N."/>
            <person name="Duquesne F."/>
            <person name="Breuil M.-F."/>
            <person name="Goux D."/>
            <person name="Batto J.-M."/>
            <person name="Renault P."/>
            <person name="Laugier C."/>
            <person name="Petry S."/>
        </authorList>
    </citation>
    <scope>NUCLEOTIDE SEQUENCE</scope>
    <source>
        <strain>MCE3</strain>
    </source>
</reference>
<evidence type="ECO:0000256" key="1">
    <source>
        <dbReference type="ARBA" id="ARBA00004167"/>
    </source>
</evidence>
<dbReference type="InterPro" id="IPR001460">
    <property type="entry name" value="PCN-bd_Tpept"/>
</dbReference>
<evidence type="ECO:0000256" key="9">
    <source>
        <dbReference type="ARBA" id="ARBA00022960"/>
    </source>
</evidence>
<dbReference type="Pfam" id="PF03717">
    <property type="entry name" value="PBP_dimer"/>
    <property type="match status" value="1"/>
</dbReference>
<accession>G4QDF4</accession>
<dbReference type="InterPro" id="IPR036138">
    <property type="entry name" value="PBP_dimer_sf"/>
</dbReference>
<dbReference type="EMBL" id="CP003059">
    <property type="protein sequence ID" value="AEP35971.1"/>
    <property type="molecule type" value="Genomic_DNA"/>
</dbReference>
<dbReference type="SUPFAM" id="SSF56601">
    <property type="entry name" value="beta-lactamase/transpeptidase-like"/>
    <property type="match status" value="1"/>
</dbReference>
<keyword evidence="8 14" id="KW-0378">Hydrolase</keyword>
<dbReference type="InterPro" id="IPR050515">
    <property type="entry name" value="Beta-lactam/transpept"/>
</dbReference>
<dbReference type="RefSeq" id="WP_014110870.1">
    <property type="nucleotide sequence ID" value="NC_016043.1"/>
</dbReference>
<gene>
    <name evidence="14" type="primary">mrdA</name>
    <name evidence="18" type="ordered locus">TASI_0180</name>
</gene>
<dbReference type="GO" id="GO:0009252">
    <property type="term" value="P:peptidoglycan biosynthetic process"/>
    <property type="evidence" value="ECO:0007669"/>
    <property type="project" value="UniProtKB-UniRule"/>
</dbReference>
<organism evidence="18 19">
    <name type="scientific">Taylorella asinigenitalis (strain MCE3)</name>
    <dbReference type="NCBI Taxonomy" id="1008459"/>
    <lineage>
        <taxon>Bacteria</taxon>
        <taxon>Pseudomonadati</taxon>
        <taxon>Pseudomonadota</taxon>
        <taxon>Betaproteobacteria</taxon>
        <taxon>Burkholderiales</taxon>
        <taxon>Alcaligenaceae</taxon>
        <taxon>Taylorella</taxon>
    </lineage>
</organism>
<comment type="pathway">
    <text evidence="14">Cell wall biogenesis; peptidoglycan biosynthesis.</text>
</comment>
<dbReference type="InterPro" id="IPR005311">
    <property type="entry name" value="PBP_dimer"/>
</dbReference>
<evidence type="ECO:0000256" key="10">
    <source>
        <dbReference type="ARBA" id="ARBA00022984"/>
    </source>
</evidence>
<name>G4QDF4_TAYAM</name>
<dbReference type="PROSITE" id="PS51257">
    <property type="entry name" value="PROKAR_LIPOPROTEIN"/>
    <property type="match status" value="1"/>
</dbReference>
<dbReference type="STRING" id="1008459.TASI_0180"/>
<dbReference type="AlphaFoldDB" id="G4QDF4"/>
<dbReference type="GO" id="GO:0006508">
    <property type="term" value="P:proteolysis"/>
    <property type="evidence" value="ECO:0007669"/>
    <property type="project" value="UniProtKB-KW"/>
</dbReference>
<protein>
    <recommendedName>
        <fullName evidence="14">Peptidoglycan D,D-transpeptidase MrdA</fullName>
        <ecNumber evidence="14">3.4.16.4</ecNumber>
    </recommendedName>
    <alternativeName>
        <fullName evidence="14">Penicillin-binding protein 2</fullName>
        <shortName evidence="14">PBP-2</shortName>
    </alternativeName>
</protein>
<dbReference type="InterPro" id="IPR017790">
    <property type="entry name" value="Penicillin-binding_protein_2"/>
</dbReference>
<sequence length="687" mass="76758">MFEFAPKKGVNRKKLLIRVFVAMLLVLSCFGLLIYRLYFLQIVRYQGFSERAERNRITLLPIPPKRGDVVDRNGEVLARSYRDYTIEIVPHDFKDLDALINELQEIIAISPLDIKRFKQRVAGSNRYTSIPLRRNITDKEAALFAANSYKFPKVSLKARWVREYPQGETAAHLIGYVGRISEKDQEKLEEKGIEGNYRGTDLIGKKGIELSYETQLHGKTGWQEVEISASGKPVRILRSTDPEPGLNLRLSVDLGLQKLAESLFVKNGVVERGALVAIDPRSGQVLAYVSSPSYDPNLFVDGIDVADWRRLADDENSPLLNRPISGTFPVGSTYKPFVGLAAMQLGVRAPEKRVYDPGYFEYGKQRFRNAGGAVYGNIDMHRAIVVSSDTFFFSLGPEIGVDRLHDFTIQFGFGKQTGIDLVGEKRGILPSKEWKSKAFKDPKKKSWLVGETISVAVGQGYNSFTIMQLAQATSVLAANGVYMRPHLVNLLENPLDGSVTPIVKEPEYIIPLNQKYIDVVKNAMVQVTRSGTARRVFAGADYLSAGKTGTAQVFNLRGSRYNARNLKKRLHDHALYIGYAPADNPKIALALIVENGGWGSTVAAPIARKVFDYWLSPQRQKVYEESLINDGYDTTISPAIEDNIDAESESSPDTEVPEKPLSNPEDKPLDTRPEIFRGPNSSQYPDE</sequence>
<keyword evidence="7 14" id="KW-0812">Transmembrane</keyword>
<keyword evidence="13 14" id="KW-0961">Cell wall biogenesis/degradation</keyword>
<evidence type="ECO:0000313" key="18">
    <source>
        <dbReference type="EMBL" id="AEP35971.1"/>
    </source>
</evidence>
<evidence type="ECO:0000256" key="2">
    <source>
        <dbReference type="ARBA" id="ARBA00004236"/>
    </source>
</evidence>
<evidence type="ECO:0000256" key="8">
    <source>
        <dbReference type="ARBA" id="ARBA00022801"/>
    </source>
</evidence>
<dbReference type="GO" id="GO:0008360">
    <property type="term" value="P:regulation of cell shape"/>
    <property type="evidence" value="ECO:0007669"/>
    <property type="project" value="UniProtKB-KW"/>
</dbReference>
<evidence type="ECO:0000256" key="13">
    <source>
        <dbReference type="ARBA" id="ARBA00023316"/>
    </source>
</evidence>
<keyword evidence="12 14" id="KW-0472">Membrane</keyword>
<dbReference type="PANTHER" id="PTHR30627">
    <property type="entry name" value="PEPTIDOGLYCAN D,D-TRANSPEPTIDASE"/>
    <property type="match status" value="1"/>
</dbReference>
<dbReference type="HAMAP" id="MF_02081">
    <property type="entry name" value="MrdA_transpept"/>
    <property type="match status" value="1"/>
</dbReference>
<keyword evidence="9 14" id="KW-0133">Cell shape</keyword>
<dbReference type="KEGG" id="tas:TASI_0180"/>
<dbReference type="eggNOG" id="COG0768">
    <property type="taxonomic scope" value="Bacteria"/>
</dbReference>
<evidence type="ECO:0000313" key="19">
    <source>
        <dbReference type="Proteomes" id="UP000009284"/>
    </source>
</evidence>
<dbReference type="InterPro" id="IPR012338">
    <property type="entry name" value="Beta-lactam/transpept-like"/>
</dbReference>
<feature type="compositionally biased region" description="Acidic residues" evidence="15">
    <location>
        <begin position="642"/>
        <end position="652"/>
    </location>
</feature>
<dbReference type="GO" id="GO:0009002">
    <property type="term" value="F:serine-type D-Ala-D-Ala carboxypeptidase activity"/>
    <property type="evidence" value="ECO:0007669"/>
    <property type="project" value="UniProtKB-UniRule"/>
</dbReference>
<dbReference type="UniPathway" id="UPA00219"/>
<evidence type="ECO:0000256" key="14">
    <source>
        <dbReference type="HAMAP-Rule" id="MF_02081"/>
    </source>
</evidence>
<keyword evidence="4 14" id="KW-0997">Cell inner membrane</keyword>
<dbReference type="GO" id="GO:0005886">
    <property type="term" value="C:plasma membrane"/>
    <property type="evidence" value="ECO:0007669"/>
    <property type="project" value="UniProtKB-SubCell"/>
</dbReference>
<dbReference type="GO" id="GO:0071555">
    <property type="term" value="P:cell wall organization"/>
    <property type="evidence" value="ECO:0007669"/>
    <property type="project" value="UniProtKB-KW"/>
</dbReference>
<evidence type="ECO:0000256" key="12">
    <source>
        <dbReference type="ARBA" id="ARBA00023136"/>
    </source>
</evidence>
<feature type="active site" description="Acyl-ester intermediate" evidence="14">
    <location>
        <position position="332"/>
    </location>
</feature>
<evidence type="ECO:0000259" key="16">
    <source>
        <dbReference type="Pfam" id="PF00905"/>
    </source>
</evidence>
<feature type="compositionally biased region" description="Basic and acidic residues" evidence="15">
    <location>
        <begin position="664"/>
        <end position="675"/>
    </location>
</feature>
<dbReference type="Proteomes" id="UP000009284">
    <property type="component" value="Chromosome"/>
</dbReference>
<dbReference type="SUPFAM" id="SSF56519">
    <property type="entry name" value="Penicillin binding protein dimerisation domain"/>
    <property type="match status" value="1"/>
</dbReference>
<dbReference type="Gene3D" id="3.30.1390.30">
    <property type="entry name" value="Penicillin-binding protein 2a, domain 3"/>
    <property type="match status" value="1"/>
</dbReference>
<evidence type="ECO:0000256" key="4">
    <source>
        <dbReference type="ARBA" id="ARBA00022519"/>
    </source>
</evidence>
<comment type="catalytic activity">
    <reaction evidence="14">
        <text>Preferential cleavage: (Ac)2-L-Lys-D-Ala-|-D-Ala. Also transpeptidation of peptidyl-alanyl moieties that are N-acyl substituents of D-alanine.</text>
        <dbReference type="EC" id="3.4.16.4"/>
    </reaction>
</comment>
<dbReference type="NCBIfam" id="TIGR03423">
    <property type="entry name" value="pbp2_mrdA"/>
    <property type="match status" value="1"/>
</dbReference>
<comment type="subcellular location">
    <subcellularLocation>
        <location evidence="14">Cell inner membrane</location>
        <topology evidence="14">Single-pass membrane protein</topology>
    </subcellularLocation>
    <subcellularLocation>
        <location evidence="2">Cell membrane</location>
    </subcellularLocation>
    <subcellularLocation>
        <location evidence="1">Membrane</location>
        <topology evidence="1">Single-pass membrane protein</topology>
    </subcellularLocation>
</comment>
<evidence type="ECO:0000256" key="5">
    <source>
        <dbReference type="ARBA" id="ARBA00022645"/>
    </source>
</evidence>
<comment type="function">
    <text evidence="14">Catalyzes cross-linking of the peptidoglycan cell wall.</text>
</comment>
<evidence type="ECO:0000256" key="15">
    <source>
        <dbReference type="SAM" id="MobiDB-lite"/>
    </source>
</evidence>
<feature type="transmembrane region" description="Helical" evidence="14">
    <location>
        <begin position="15"/>
        <end position="38"/>
    </location>
</feature>
<reference evidence="18 19" key="2">
    <citation type="journal article" date="2012" name="PLoS ONE">
        <title>Genomic characterization of the taylorella genus.</title>
        <authorList>
            <person name="Hebert L."/>
            <person name="Moumen B."/>
            <person name="Pons N."/>
            <person name="Duquesne F."/>
            <person name="Breuil M.F."/>
            <person name="Goux D."/>
            <person name="Batto J.M."/>
            <person name="Laugier C."/>
            <person name="Renault P."/>
            <person name="Petry S."/>
        </authorList>
    </citation>
    <scope>NUCLEOTIDE SEQUENCE [LARGE SCALE GENOMIC DNA]</scope>
    <source>
        <strain evidence="18 19">MCE3</strain>
    </source>
</reference>
<evidence type="ECO:0000256" key="6">
    <source>
        <dbReference type="ARBA" id="ARBA00022670"/>
    </source>
</evidence>
<evidence type="ECO:0000256" key="3">
    <source>
        <dbReference type="ARBA" id="ARBA00022475"/>
    </source>
</evidence>
<dbReference type="EC" id="3.4.16.4" evidence="14"/>
<dbReference type="Pfam" id="PF00905">
    <property type="entry name" value="Transpeptidase"/>
    <property type="match status" value="1"/>
</dbReference>
<keyword evidence="11 14" id="KW-1133">Transmembrane helix</keyword>
<evidence type="ECO:0000256" key="11">
    <source>
        <dbReference type="ARBA" id="ARBA00022989"/>
    </source>
</evidence>